<evidence type="ECO:0000259" key="5">
    <source>
        <dbReference type="Pfam" id="PF02731"/>
    </source>
</evidence>
<reference evidence="6" key="1">
    <citation type="journal article" date="2022" name="DNA Res.">
        <title>Genome analysis of five recently described species of the CUG-Ser clade uncovers Candida theae as a new hybrid lineage with pathogenic potential in the Candida parapsilosis species complex.</title>
        <authorList>
            <person name="Mixao V."/>
            <person name="Del Olmo V."/>
            <person name="Hegedusova E."/>
            <person name="Saus E."/>
            <person name="Pryszcz L."/>
            <person name="Cillingova A."/>
            <person name="Nosek J."/>
            <person name="Gabaldon T."/>
        </authorList>
    </citation>
    <scope>NUCLEOTIDE SEQUENCE</scope>
    <source>
        <strain evidence="6">CBS 10844</strain>
    </source>
</reference>
<dbReference type="PANTHER" id="PTHR12096">
    <property type="entry name" value="NUCLEAR PROTEIN SKIP-RELATED"/>
    <property type="match status" value="1"/>
</dbReference>
<keyword evidence="7" id="KW-1185">Reference proteome</keyword>
<protein>
    <recommendedName>
        <fullName evidence="2 3">Pre-mRNA-processing protein 45</fullName>
    </recommendedName>
</protein>
<dbReference type="InterPro" id="IPR004015">
    <property type="entry name" value="SKI-int_prot_SKIP_SNW-dom"/>
</dbReference>
<dbReference type="Pfam" id="PF02731">
    <property type="entry name" value="SKIP_SNW"/>
    <property type="match status" value="1"/>
</dbReference>
<comment type="subunit">
    <text evidence="3">Associated with the spliceosome.</text>
</comment>
<dbReference type="GO" id="GO:0005681">
    <property type="term" value="C:spliceosomal complex"/>
    <property type="evidence" value="ECO:0007669"/>
    <property type="project" value="UniProtKB-UniRule"/>
</dbReference>
<feature type="compositionally biased region" description="Basic and acidic residues" evidence="4">
    <location>
        <begin position="105"/>
        <end position="137"/>
    </location>
</feature>
<dbReference type="RefSeq" id="XP_049178244.1">
    <property type="nucleotide sequence ID" value="XM_049326205.1"/>
</dbReference>
<evidence type="ECO:0000256" key="4">
    <source>
        <dbReference type="SAM" id="MobiDB-lite"/>
    </source>
</evidence>
<feature type="region of interest" description="Disordered" evidence="4">
    <location>
        <begin position="104"/>
        <end position="145"/>
    </location>
</feature>
<sequence length="252" mass="29151">MICSLLPRPRNAAYVSPETILVAIDNSASTAMSMSTSAQDKILTVSSRTETEHGTYDSTIPLKQKFPNLIHHFPRPAPNEEVIASTKLVFEKLLNAKLGVVEQGQKNKDSRLPLHEDPMLPPRQKLEKNRPERRETLPEPILKPLSQNSNKLTKEEKEKWNIPSAISNWKNNLGFTIGLEKRMMGKKRGYDEDEINLEKFGALSQALNQAEVKAREDIQKRNEIRFERERLEQREREKRINEIASRSKRRRY</sequence>
<feature type="domain" description="SKI-interacting protein SKIP SNW" evidence="5">
    <location>
        <begin position="115"/>
        <end position="251"/>
    </location>
</feature>
<keyword evidence="3" id="KW-0507">mRNA processing</keyword>
<evidence type="ECO:0000313" key="6">
    <source>
        <dbReference type="EMBL" id="KAI3402495.2"/>
    </source>
</evidence>
<comment type="caution">
    <text evidence="6">The sequence shown here is derived from an EMBL/GenBank/DDBJ whole genome shotgun (WGS) entry which is preliminary data.</text>
</comment>
<dbReference type="GeneID" id="73382349"/>
<evidence type="ECO:0000313" key="7">
    <source>
        <dbReference type="Proteomes" id="UP001202479"/>
    </source>
</evidence>
<comment type="similarity">
    <text evidence="1 3">Belongs to the SNW family.</text>
</comment>
<gene>
    <name evidence="6" type="ORF">KGF56_004736</name>
</gene>
<dbReference type="EMBL" id="JAHUZD010000145">
    <property type="protein sequence ID" value="KAI3402495.2"/>
    <property type="molecule type" value="Genomic_DNA"/>
</dbReference>
<name>A0AAI9WVX9_9ASCO</name>
<keyword evidence="3" id="KW-0747">Spliceosome</keyword>
<comment type="function">
    <text evidence="3">Involved in pre-mRNA splicing.</text>
</comment>
<proteinExistence type="inferred from homology"/>
<keyword evidence="3" id="KW-0539">Nucleus</keyword>
<organism evidence="6 7">
    <name type="scientific">Candida oxycetoniae</name>
    <dbReference type="NCBI Taxonomy" id="497107"/>
    <lineage>
        <taxon>Eukaryota</taxon>
        <taxon>Fungi</taxon>
        <taxon>Dikarya</taxon>
        <taxon>Ascomycota</taxon>
        <taxon>Saccharomycotina</taxon>
        <taxon>Pichiomycetes</taxon>
        <taxon>Debaryomycetaceae</taxon>
        <taxon>Candida/Lodderomyces clade</taxon>
        <taxon>Candida</taxon>
    </lineage>
</organism>
<keyword evidence="3" id="KW-0508">mRNA splicing</keyword>
<dbReference type="Proteomes" id="UP001202479">
    <property type="component" value="Unassembled WGS sequence"/>
</dbReference>
<evidence type="ECO:0000256" key="3">
    <source>
        <dbReference type="RuleBase" id="RU367140"/>
    </source>
</evidence>
<dbReference type="InterPro" id="IPR017862">
    <property type="entry name" value="SKI-int_prot_SKIP"/>
</dbReference>
<accession>A0AAI9WVX9</accession>
<dbReference type="GO" id="GO:0000398">
    <property type="term" value="P:mRNA splicing, via spliceosome"/>
    <property type="evidence" value="ECO:0007669"/>
    <property type="project" value="InterPro"/>
</dbReference>
<evidence type="ECO:0000256" key="1">
    <source>
        <dbReference type="ARBA" id="ARBA00010197"/>
    </source>
</evidence>
<dbReference type="AlphaFoldDB" id="A0AAI9WVX9"/>
<comment type="subcellular location">
    <subcellularLocation>
        <location evidence="3">Nucleus</location>
    </subcellularLocation>
</comment>
<evidence type="ECO:0000256" key="2">
    <source>
        <dbReference type="ARBA" id="ARBA00022160"/>
    </source>
</evidence>